<evidence type="ECO:0000313" key="8">
    <source>
        <dbReference type="EMBL" id="KAK1343479.1"/>
    </source>
</evidence>
<dbReference type="GO" id="GO:0015187">
    <property type="term" value="F:glycine transmembrane transporter activity"/>
    <property type="evidence" value="ECO:0007669"/>
    <property type="project" value="TreeGrafter"/>
</dbReference>
<feature type="compositionally biased region" description="Low complexity" evidence="5">
    <location>
        <begin position="850"/>
        <end position="864"/>
    </location>
</feature>
<feature type="transmembrane region" description="Helical" evidence="6">
    <location>
        <begin position="329"/>
        <end position="350"/>
    </location>
</feature>
<dbReference type="EMBL" id="JAULJE010000005">
    <property type="protein sequence ID" value="KAK1343479.1"/>
    <property type="molecule type" value="Genomic_DNA"/>
</dbReference>
<name>A0AA40I5R5_CNENI</name>
<accession>A0AA40I5R5</accession>
<feature type="transmembrane region" description="Helical" evidence="6">
    <location>
        <begin position="252"/>
        <end position="271"/>
    </location>
</feature>
<dbReference type="PANTHER" id="PTHR22950:SF185">
    <property type="entry name" value="PROTON-COUPLED AMINO ACID TRANSPORTER 2"/>
    <property type="match status" value="1"/>
</dbReference>
<dbReference type="GO" id="GO:0015193">
    <property type="term" value="F:L-proline transmembrane transporter activity"/>
    <property type="evidence" value="ECO:0007669"/>
    <property type="project" value="TreeGrafter"/>
</dbReference>
<keyword evidence="9" id="KW-1185">Reference proteome</keyword>
<feature type="transmembrane region" description="Helical" evidence="6">
    <location>
        <begin position="400"/>
        <end position="420"/>
    </location>
</feature>
<dbReference type="GO" id="GO:0005280">
    <property type="term" value="F:amino acid:proton symporter activity"/>
    <property type="evidence" value="ECO:0007669"/>
    <property type="project" value="TreeGrafter"/>
</dbReference>
<feature type="transmembrane region" description="Helical" evidence="6">
    <location>
        <begin position="1261"/>
        <end position="1279"/>
    </location>
</feature>
<feature type="transmembrane region" description="Helical" evidence="6">
    <location>
        <begin position="1085"/>
        <end position="1104"/>
    </location>
</feature>
<feature type="transmembrane region" description="Helical" evidence="6">
    <location>
        <begin position="967"/>
        <end position="987"/>
    </location>
</feature>
<organism evidence="8 9">
    <name type="scientific">Cnephaeus nilssonii</name>
    <name type="common">Northern bat</name>
    <name type="synonym">Eptesicus nilssonii</name>
    <dbReference type="NCBI Taxonomy" id="3371016"/>
    <lineage>
        <taxon>Eukaryota</taxon>
        <taxon>Metazoa</taxon>
        <taxon>Chordata</taxon>
        <taxon>Craniata</taxon>
        <taxon>Vertebrata</taxon>
        <taxon>Euteleostomi</taxon>
        <taxon>Mammalia</taxon>
        <taxon>Eutheria</taxon>
        <taxon>Laurasiatheria</taxon>
        <taxon>Chiroptera</taxon>
        <taxon>Yangochiroptera</taxon>
        <taxon>Vespertilionidae</taxon>
        <taxon>Cnephaeus</taxon>
    </lineage>
</organism>
<feature type="domain" description="Amino acid transporter transmembrane" evidence="7">
    <location>
        <begin position="873"/>
        <end position="1278"/>
    </location>
</feature>
<feature type="transmembrane region" description="Helical" evidence="6">
    <location>
        <begin position="1044"/>
        <end position="1065"/>
    </location>
</feature>
<feature type="transmembrane region" description="Helical" evidence="6">
    <location>
        <begin position="370"/>
        <end position="388"/>
    </location>
</feature>
<keyword evidence="3 6" id="KW-1133">Transmembrane helix</keyword>
<feature type="transmembrane region" description="Helical" evidence="6">
    <location>
        <begin position="1020"/>
        <end position="1037"/>
    </location>
</feature>
<comment type="caution">
    <text evidence="8">The sequence shown here is derived from an EMBL/GenBank/DDBJ whole genome shotgun (WGS) entry which is preliminary data.</text>
</comment>
<feature type="transmembrane region" description="Helical" evidence="6">
    <location>
        <begin position="1116"/>
        <end position="1136"/>
    </location>
</feature>
<dbReference type="Pfam" id="PF01490">
    <property type="entry name" value="Aa_trans"/>
    <property type="match status" value="2"/>
</dbReference>
<gene>
    <name evidence="8" type="ORF">QTO34_016259</name>
</gene>
<feature type="transmembrane region" description="Helical" evidence="6">
    <location>
        <begin position="1196"/>
        <end position="1216"/>
    </location>
</feature>
<proteinExistence type="predicted"/>
<feature type="transmembrane region" description="Helical" evidence="6">
    <location>
        <begin position="904"/>
        <end position="928"/>
    </location>
</feature>
<feature type="transmembrane region" description="Helical" evidence="6">
    <location>
        <begin position="1222"/>
        <end position="1249"/>
    </location>
</feature>
<evidence type="ECO:0000256" key="3">
    <source>
        <dbReference type="ARBA" id="ARBA00022989"/>
    </source>
</evidence>
<keyword evidence="2 6" id="KW-0812">Transmembrane</keyword>
<feature type="domain" description="Amino acid transporter transmembrane" evidence="7">
    <location>
        <begin position="156"/>
        <end position="565"/>
    </location>
</feature>
<feature type="transmembrane region" description="Helical" evidence="6">
    <location>
        <begin position="440"/>
        <end position="459"/>
    </location>
</feature>
<dbReference type="GO" id="GO:0005774">
    <property type="term" value="C:vacuolar membrane"/>
    <property type="evidence" value="ECO:0007669"/>
    <property type="project" value="TreeGrafter"/>
</dbReference>
<evidence type="ECO:0000313" key="9">
    <source>
        <dbReference type="Proteomes" id="UP001177744"/>
    </source>
</evidence>
<dbReference type="PANTHER" id="PTHR22950">
    <property type="entry name" value="AMINO ACID TRANSPORTER"/>
    <property type="match status" value="1"/>
</dbReference>
<feature type="transmembrane region" description="Helical" evidence="6">
    <location>
        <begin position="480"/>
        <end position="503"/>
    </location>
</feature>
<sequence length="1305" mass="144448">MQFCKDYIYDWVKNLAWTWGNVTKECMSGIWKKTLKRFHDEFKGFAKDEVAKINKADVEIANNFNLGVDEDDIEELLSWVPVASRNAHKRGQPIAAAVRFPSCHAVMPGTKSAGGPQGAVDLKLDLRSSLKSAKNKNSGFLDGSPSELPVLEKTNGITAFQALIHLVKCNMGTGILGLPLAVKNAGLLLGPLSLLAMGLITWHCMHILVRCAQRFCHRLNKPFMDYGDTVMHGLEASPNTWLRDHAHWGRHMVSFFLIFTQMGFCCVYIVFLADNLKQVVEAVNGTSSNCHYNETVILTPTVDSRLYMLAFLPILMLLVLFGNLRVLSIFSMLANISMLVSLIIIAQYIAKGIPDPSQLPLVTSWKTYSLFFGTAIFSFESIGLVLPLENKMKDTRRFPAILSLGMAVITALYIGFGVLGYLQFQNDIKASITLNLPNCWLYQSVKLLYIAGILFSYALQFYVPAEIIIPSAISRVSKRWALLLDLSIRFTMVCLTCILAILIPRLDLVLSLVGSVSSSALALIFPPLLEITTYYSEGLSPLTIAKDALISILGFVGFVVGTYQALDELIQPGHPVTFSNSTIFTHFPLHGELSHGRLFIPPNVLAIHMVNLTSWMELCKKKPLGAPKWQQPAGGGGVPPGRLGLSRPVMIGADQVSRPGRGTVGGWPGAGVWLWEHTDHWGAAPALSPGVYLHSFLNRWQSSCTEILSRWHFNWAIKATLHPYPGQGGSQITLCWTTPASWDSAALYWTGSLHCEVVLGSPWPGIVEHWAWPHIQAPGTSSPMVPSSSQFTLFTLGLKPAALVSLEKNPWKAGSRLLQDFTRSHLPTMSKTSLLQRDDSESNSLDDGSKSVSESSSNTSSESVHPAEEANRLSMMQTLIHLLKCNIGTGLLGLPVAMKNAGILVGPLSLLVIGIITVHCMVILVNCANHLSHRLQKSFVNYGEAMMYSLETCPNAWLRTHSVWGRYTVSFLLIVTQLGFCSVYFMFMADNLQQIVEEAHVTSNTCQPRKKLVLTPILDIRFYMLTILPFLVLLVFIQNLNVLSVFSTLANITTLGSMILIFEYIMQEIPDPSNLPLMASWENFLLFFGTAVFTFEGVGMVLPLQNQMKHPQQFSFVLYLGMSLVTILFICMGSFGYMKFGLNTQASITLNLPNCWLYQSVKLMYSIGIFFTYALQFHVPAEIIIPFVVSQVSESWTLFADLSVRTALVGVSAIIIPRLELIISLMSSVSSSALALIIPPLLELITFYPEDMSCVTIAKDIMISIVGLLGCVFGTYQALYELAQPYNHSIGNSTDVHARHYLFLF</sequence>
<evidence type="ECO:0000256" key="1">
    <source>
        <dbReference type="ARBA" id="ARBA00004141"/>
    </source>
</evidence>
<dbReference type="Proteomes" id="UP001177744">
    <property type="component" value="Unassembled WGS sequence"/>
</dbReference>
<comment type="subcellular location">
    <subcellularLocation>
        <location evidence="1">Membrane</location>
        <topology evidence="1">Multi-pass membrane protein</topology>
    </subcellularLocation>
</comment>
<feature type="region of interest" description="Disordered" evidence="5">
    <location>
        <begin position="832"/>
        <end position="868"/>
    </location>
</feature>
<evidence type="ECO:0000256" key="5">
    <source>
        <dbReference type="SAM" id="MobiDB-lite"/>
    </source>
</evidence>
<dbReference type="GO" id="GO:0015180">
    <property type="term" value="F:L-alanine transmembrane transporter activity"/>
    <property type="evidence" value="ECO:0007669"/>
    <property type="project" value="TreeGrafter"/>
</dbReference>
<evidence type="ECO:0000256" key="4">
    <source>
        <dbReference type="ARBA" id="ARBA00023136"/>
    </source>
</evidence>
<dbReference type="InterPro" id="IPR013057">
    <property type="entry name" value="AA_transpt_TM"/>
</dbReference>
<reference evidence="8" key="1">
    <citation type="submission" date="2023-06" db="EMBL/GenBank/DDBJ databases">
        <title>Reference genome for the Northern bat (Eptesicus nilssonii), a most northern bat species.</title>
        <authorList>
            <person name="Laine V.N."/>
            <person name="Pulliainen A.T."/>
            <person name="Lilley T.M."/>
        </authorList>
    </citation>
    <scope>NUCLEOTIDE SEQUENCE</scope>
    <source>
        <strain evidence="8">BLF_Eptnil</strain>
        <tissue evidence="8">Kidney</tissue>
    </source>
</reference>
<evidence type="ECO:0000256" key="2">
    <source>
        <dbReference type="ARBA" id="ARBA00022692"/>
    </source>
</evidence>
<evidence type="ECO:0000256" key="6">
    <source>
        <dbReference type="SAM" id="Phobius"/>
    </source>
</evidence>
<keyword evidence="4 6" id="KW-0472">Membrane</keyword>
<protein>
    <recommendedName>
        <fullName evidence="7">Amino acid transporter transmembrane domain-containing protein</fullName>
    </recommendedName>
</protein>
<evidence type="ECO:0000259" key="7">
    <source>
        <dbReference type="Pfam" id="PF01490"/>
    </source>
</evidence>
<feature type="transmembrane region" description="Helical" evidence="6">
    <location>
        <begin position="306"/>
        <end position="322"/>
    </location>
</feature>
<feature type="transmembrane region" description="Helical" evidence="6">
    <location>
        <begin position="188"/>
        <end position="209"/>
    </location>
</feature>